<evidence type="ECO:0000313" key="3">
    <source>
        <dbReference type="Proteomes" id="UP001259832"/>
    </source>
</evidence>
<dbReference type="AlphaFoldDB" id="A0AAD9GIV8"/>
<evidence type="ECO:0000256" key="1">
    <source>
        <dbReference type="SAM" id="MobiDB-lite"/>
    </source>
</evidence>
<proteinExistence type="predicted"/>
<evidence type="ECO:0000313" key="2">
    <source>
        <dbReference type="EMBL" id="KAK1939389.1"/>
    </source>
</evidence>
<feature type="region of interest" description="Disordered" evidence="1">
    <location>
        <begin position="27"/>
        <end position="54"/>
    </location>
</feature>
<gene>
    <name evidence="2" type="ORF">P3T76_008773</name>
</gene>
<keyword evidence="3" id="KW-1185">Reference proteome</keyword>
<accession>A0AAD9GIV8</accession>
<feature type="region of interest" description="Disordered" evidence="1">
    <location>
        <begin position="60"/>
        <end position="79"/>
    </location>
</feature>
<dbReference type="EMBL" id="JASMQC010000016">
    <property type="protein sequence ID" value="KAK1939389.1"/>
    <property type="molecule type" value="Genomic_DNA"/>
</dbReference>
<organism evidence="2 3">
    <name type="scientific">Phytophthora citrophthora</name>
    <dbReference type="NCBI Taxonomy" id="4793"/>
    <lineage>
        <taxon>Eukaryota</taxon>
        <taxon>Sar</taxon>
        <taxon>Stramenopiles</taxon>
        <taxon>Oomycota</taxon>
        <taxon>Peronosporomycetes</taxon>
        <taxon>Peronosporales</taxon>
        <taxon>Peronosporaceae</taxon>
        <taxon>Phytophthora</taxon>
    </lineage>
</organism>
<sequence length="94" mass="10810">MSQFVVLLIRDWYKKVYDELVVKYGKKEENKKENKETEKKEKEKKETEKKEKEVKFNGTPVEGVLYETPPPKTTGVSAELPKNTTVCLTAPSSS</sequence>
<protein>
    <submittedName>
        <fullName evidence="2">Uncharacterized protein</fullName>
    </submittedName>
</protein>
<reference evidence="2" key="1">
    <citation type="submission" date="2023-08" db="EMBL/GenBank/DDBJ databases">
        <title>Reference Genome Resource for the Citrus Pathogen Phytophthora citrophthora.</title>
        <authorList>
            <person name="Moller H."/>
            <person name="Coetzee B."/>
            <person name="Rose L.J."/>
            <person name="Van Niekerk J.M."/>
        </authorList>
    </citation>
    <scope>NUCLEOTIDE SEQUENCE</scope>
    <source>
        <strain evidence="2">STE-U-9442</strain>
    </source>
</reference>
<comment type="caution">
    <text evidence="2">The sequence shown here is derived from an EMBL/GenBank/DDBJ whole genome shotgun (WGS) entry which is preliminary data.</text>
</comment>
<name>A0AAD9GIV8_9STRA</name>
<dbReference type="Proteomes" id="UP001259832">
    <property type="component" value="Unassembled WGS sequence"/>
</dbReference>